<keyword evidence="8 15" id="KW-0694">RNA-binding</keyword>
<comment type="subunit">
    <text evidence="11">Part of the heterodimeric TRMT11-TRM112 methyltransferase complex; this complex forms an active tRNA methyltransferase, where TRMT112 acts as an activator of the catalytic subunit TRMT11.</text>
</comment>
<dbReference type="GO" id="GO:0032259">
    <property type="term" value="P:methylation"/>
    <property type="evidence" value="ECO:0007669"/>
    <property type="project" value="UniProtKB-UniRule"/>
</dbReference>
<comment type="caution">
    <text evidence="18">The sequence shown here is derived from an EMBL/GenBank/DDBJ whole genome shotgun (WGS) entry which is preliminary data.</text>
</comment>
<evidence type="ECO:0000256" key="8">
    <source>
        <dbReference type="ARBA" id="ARBA00022884"/>
    </source>
</evidence>
<reference evidence="18 19" key="1">
    <citation type="submission" date="2024-04" db="EMBL/GenBank/DDBJ databases">
        <authorList>
            <consortium name="Genoscope - CEA"/>
            <person name="William W."/>
        </authorList>
    </citation>
    <scope>NUCLEOTIDE SEQUENCE [LARGE SCALE GENOMIC DNA]</scope>
</reference>
<evidence type="ECO:0000256" key="13">
    <source>
        <dbReference type="ARBA" id="ARBA00067484"/>
    </source>
</evidence>
<keyword evidence="4 15" id="KW-0489">Methyltransferase</keyword>
<comment type="similarity">
    <text evidence="15">Belongs to the class I-like SAM-binding methyltransferase superfamily. TRM11 methyltransferase family.</text>
</comment>
<evidence type="ECO:0000256" key="11">
    <source>
        <dbReference type="ARBA" id="ARBA00065434"/>
    </source>
</evidence>
<evidence type="ECO:0000256" key="6">
    <source>
        <dbReference type="ARBA" id="ARBA00022691"/>
    </source>
</evidence>
<feature type="domain" description="Ribosomal RNA large subunit methyltransferase K/L-like methyltransferase" evidence="16">
    <location>
        <begin position="199"/>
        <end position="326"/>
    </location>
</feature>
<evidence type="ECO:0000256" key="12">
    <source>
        <dbReference type="ARBA" id="ARBA00066937"/>
    </source>
</evidence>
<dbReference type="InterPro" id="IPR016691">
    <property type="entry name" value="TRMT11"/>
</dbReference>
<dbReference type="PROSITE" id="PS00092">
    <property type="entry name" value="N6_MTASE"/>
    <property type="match status" value="1"/>
</dbReference>
<evidence type="ECO:0000256" key="2">
    <source>
        <dbReference type="ARBA" id="ARBA00022490"/>
    </source>
</evidence>
<keyword evidence="5 15" id="KW-0808">Transferase</keyword>
<evidence type="ECO:0000256" key="9">
    <source>
        <dbReference type="ARBA" id="ARBA00050985"/>
    </source>
</evidence>
<keyword evidence="3 15" id="KW-0820">tRNA-binding</keyword>
<evidence type="ECO:0000256" key="15">
    <source>
        <dbReference type="PROSITE-ProRule" id="PRU00959"/>
    </source>
</evidence>
<accession>A0AAV2HM55</accession>
<dbReference type="GO" id="GO:0008033">
    <property type="term" value="P:tRNA processing"/>
    <property type="evidence" value="ECO:0007669"/>
    <property type="project" value="UniProtKB-UniRule"/>
</dbReference>
<keyword evidence="2" id="KW-0963">Cytoplasm</keyword>
<evidence type="ECO:0000256" key="4">
    <source>
        <dbReference type="ARBA" id="ARBA00022603"/>
    </source>
</evidence>
<evidence type="ECO:0000256" key="3">
    <source>
        <dbReference type="ARBA" id="ARBA00022555"/>
    </source>
</evidence>
<dbReference type="EC" id="2.1.1.214" evidence="12"/>
<keyword evidence="6 15" id="KW-0949">S-adenosyl-L-methionine</keyword>
<dbReference type="GO" id="GO:0000049">
    <property type="term" value="F:tRNA binding"/>
    <property type="evidence" value="ECO:0007669"/>
    <property type="project" value="UniProtKB-UniRule"/>
</dbReference>
<name>A0AAV2HM55_LYMST</name>
<evidence type="ECO:0000256" key="10">
    <source>
        <dbReference type="ARBA" id="ARBA00056270"/>
    </source>
</evidence>
<dbReference type="PIRSF" id="PIRSF017259">
    <property type="entry name" value="tRNA_mtfrase_TRM11"/>
    <property type="match status" value="1"/>
</dbReference>
<dbReference type="InterPro" id="IPR029063">
    <property type="entry name" value="SAM-dependent_MTases_sf"/>
</dbReference>
<protein>
    <recommendedName>
        <fullName evidence="13">tRNA (guanine(10)-N(2))-methyltransferase TRMT11</fullName>
        <ecNumber evidence="12">2.1.1.214</ecNumber>
    </recommendedName>
    <alternativeName>
        <fullName evidence="14">tRNA methyltransferase 11 homolog</fullName>
    </alternativeName>
</protein>
<evidence type="ECO:0000313" key="19">
    <source>
        <dbReference type="Proteomes" id="UP001497497"/>
    </source>
</evidence>
<dbReference type="Pfam" id="PF01170">
    <property type="entry name" value="UPF0020"/>
    <property type="match status" value="1"/>
</dbReference>
<dbReference type="GO" id="GO:0005737">
    <property type="term" value="C:cytoplasm"/>
    <property type="evidence" value="ECO:0007669"/>
    <property type="project" value="UniProtKB-SubCell"/>
</dbReference>
<evidence type="ECO:0000259" key="17">
    <source>
        <dbReference type="Pfam" id="PF25904"/>
    </source>
</evidence>
<organism evidence="18 19">
    <name type="scientific">Lymnaea stagnalis</name>
    <name type="common">Great pond snail</name>
    <name type="synonym">Helix stagnalis</name>
    <dbReference type="NCBI Taxonomy" id="6523"/>
    <lineage>
        <taxon>Eukaryota</taxon>
        <taxon>Metazoa</taxon>
        <taxon>Spiralia</taxon>
        <taxon>Lophotrochozoa</taxon>
        <taxon>Mollusca</taxon>
        <taxon>Gastropoda</taxon>
        <taxon>Heterobranchia</taxon>
        <taxon>Euthyneura</taxon>
        <taxon>Panpulmonata</taxon>
        <taxon>Hygrophila</taxon>
        <taxon>Lymnaeoidea</taxon>
        <taxon>Lymnaeidae</taxon>
        <taxon>Lymnaea</taxon>
    </lineage>
</organism>
<evidence type="ECO:0000256" key="1">
    <source>
        <dbReference type="ARBA" id="ARBA00004496"/>
    </source>
</evidence>
<dbReference type="PANTHER" id="PTHR13370:SF3">
    <property type="entry name" value="TRNA (GUANINE(10)-N2)-METHYLTRANSFERASE HOMOLOG"/>
    <property type="match status" value="1"/>
</dbReference>
<sequence length="476" mass="54146">MAARVACSLRSEPYKRYLIQFAHDLLDFRLQEIKSIISLLGCQASLRNTDLNNGSPFMEVALTSEEDAKAIMHRTVLSKSMYELWAEGSSISEVNMKLKQLPKGFTEPYTQENSSFRIMVDTFNKKISSSEKIKRIELLTDTESMFKGKIKLSSPEHSFHLLEFYKFDSAPSTEPEKVYFGRWISDGHRSVIKEFHLQTRHFIANTSMDACLSLVMANLAQVKESDLVLDPFVGSGGLLVSSAHYGAYVLGTDIDYMLLHAKARPSRAKQTTRAIDESVRSNLRQYGLESKYIDVLVADASQNHMWREGWRFDAIITDPPYGIREAAAKIACKETADVPTTEGEPHYPQRTQYQLGDIFRDLLNFAAKYLCLGGRLVYWLPIYKPDYSESCIPKHPCMSLESNCEQPLSQHISRRLITMVKIREFQELSDWDEASTKVNSVNSFRNNYFKSMQAVGVLNSDSVLRSEPLTSKQEGL</sequence>
<dbReference type="AlphaFoldDB" id="A0AAV2HM55"/>
<dbReference type="PROSITE" id="PS51627">
    <property type="entry name" value="SAM_MT_TRM11"/>
    <property type="match status" value="1"/>
</dbReference>
<dbReference type="GO" id="GO:0043527">
    <property type="term" value="C:tRNA methyltransferase complex"/>
    <property type="evidence" value="ECO:0007669"/>
    <property type="project" value="UniProtKB-ARBA"/>
</dbReference>
<comment type="subcellular location">
    <subcellularLocation>
        <location evidence="1">Cytoplasm</location>
    </subcellularLocation>
</comment>
<dbReference type="InterPro" id="IPR000241">
    <property type="entry name" value="RlmKL-like_Mtase"/>
</dbReference>
<feature type="domain" description="tRNA (guanine(10)-N(2))-methyltransferase TRMT11 N-terminal" evidence="17">
    <location>
        <begin position="16"/>
        <end position="189"/>
    </location>
</feature>
<dbReference type="CDD" id="cd02440">
    <property type="entry name" value="AdoMet_MTases"/>
    <property type="match status" value="1"/>
</dbReference>
<dbReference type="SUPFAM" id="SSF53335">
    <property type="entry name" value="S-adenosyl-L-methionine-dependent methyltransferases"/>
    <property type="match status" value="1"/>
</dbReference>
<evidence type="ECO:0000256" key="14">
    <source>
        <dbReference type="ARBA" id="ARBA00075308"/>
    </source>
</evidence>
<dbReference type="Proteomes" id="UP001497497">
    <property type="component" value="Unassembled WGS sequence"/>
</dbReference>
<evidence type="ECO:0000313" key="18">
    <source>
        <dbReference type="EMBL" id="CAL1535145.1"/>
    </source>
</evidence>
<comment type="catalytic activity">
    <reaction evidence="9">
        <text>guanosine(10) in tRNA + S-adenosyl-L-methionine = N(2)-methylguanosine(10) in tRNA + S-adenosyl-L-homocysteine + H(+)</text>
        <dbReference type="Rhea" id="RHEA:43128"/>
        <dbReference type="Rhea" id="RHEA-COMP:10355"/>
        <dbReference type="Rhea" id="RHEA-COMP:10357"/>
        <dbReference type="ChEBI" id="CHEBI:15378"/>
        <dbReference type="ChEBI" id="CHEBI:57856"/>
        <dbReference type="ChEBI" id="CHEBI:59789"/>
        <dbReference type="ChEBI" id="CHEBI:74269"/>
        <dbReference type="ChEBI" id="CHEBI:74481"/>
        <dbReference type="EC" id="2.1.1.214"/>
    </reaction>
    <physiologicalReaction direction="left-to-right" evidence="9">
        <dbReference type="Rhea" id="RHEA:43129"/>
    </physiologicalReaction>
</comment>
<evidence type="ECO:0000256" key="7">
    <source>
        <dbReference type="ARBA" id="ARBA00022694"/>
    </source>
</evidence>
<dbReference type="InterPro" id="IPR059073">
    <property type="entry name" value="TRMT11_N"/>
</dbReference>
<dbReference type="GO" id="GO:0160102">
    <property type="term" value="F:tRNA (guanine(10)-N2)-methyltransferase activity"/>
    <property type="evidence" value="ECO:0007669"/>
    <property type="project" value="UniProtKB-EC"/>
</dbReference>
<keyword evidence="19" id="KW-1185">Reference proteome</keyword>
<evidence type="ECO:0000259" key="16">
    <source>
        <dbReference type="Pfam" id="PF01170"/>
    </source>
</evidence>
<dbReference type="Gene3D" id="3.40.50.150">
    <property type="entry name" value="Vaccinia Virus protein VP39"/>
    <property type="match status" value="1"/>
</dbReference>
<dbReference type="PANTHER" id="PTHR13370">
    <property type="entry name" value="RNA METHYLASE-RELATED"/>
    <property type="match status" value="1"/>
</dbReference>
<comment type="function">
    <text evidence="10">Catalytic subunit of the TRMT11-TRM112 methyltransferase complex, that specifically mediates the S-adenosyl-L-methionine-dependent N(2)-methylation of guanosine nucleotide at position 10 (m2G10) in tRNAs. This is one of the major tRNA (guanine-N(2))-methyltransferases.</text>
</comment>
<dbReference type="InterPro" id="IPR002052">
    <property type="entry name" value="DNA_methylase_N6_adenine_CS"/>
</dbReference>
<dbReference type="Pfam" id="PF25904">
    <property type="entry name" value="Tmrp11_N"/>
    <property type="match status" value="1"/>
</dbReference>
<gene>
    <name evidence="18" type="ORF">GSLYS_00009105001</name>
</gene>
<keyword evidence="7 15" id="KW-0819">tRNA processing</keyword>
<evidence type="ECO:0000256" key="5">
    <source>
        <dbReference type="ARBA" id="ARBA00022679"/>
    </source>
</evidence>
<dbReference type="EMBL" id="CAXITT010000193">
    <property type="protein sequence ID" value="CAL1535145.1"/>
    <property type="molecule type" value="Genomic_DNA"/>
</dbReference>
<proteinExistence type="inferred from homology"/>